<reference evidence="2 3" key="1">
    <citation type="journal article" date="2016" name="Nat. Commun.">
        <title>Thousands of microbial genomes shed light on interconnected biogeochemical processes in an aquifer system.</title>
        <authorList>
            <person name="Anantharaman K."/>
            <person name="Brown C.T."/>
            <person name="Hug L.A."/>
            <person name="Sharon I."/>
            <person name="Castelle C.J."/>
            <person name="Probst A.J."/>
            <person name="Thomas B.C."/>
            <person name="Singh A."/>
            <person name="Wilkins M.J."/>
            <person name="Karaoz U."/>
            <person name="Brodie E.L."/>
            <person name="Williams K.H."/>
            <person name="Hubbard S.S."/>
            <person name="Banfield J.F."/>
        </authorList>
    </citation>
    <scope>NUCLEOTIDE SEQUENCE [LARGE SCALE GENOMIC DNA]</scope>
</reference>
<dbReference type="EMBL" id="MFQZ01000008">
    <property type="protein sequence ID" value="OGH88042.1"/>
    <property type="molecule type" value="Genomic_DNA"/>
</dbReference>
<dbReference type="Proteomes" id="UP000177907">
    <property type="component" value="Unassembled WGS sequence"/>
</dbReference>
<dbReference type="STRING" id="1798704.A3J93_02620"/>
<organism evidence="2 3">
    <name type="scientific">Candidatus Magasanikbacteria bacterium RIFOXYC2_FULL_42_28</name>
    <dbReference type="NCBI Taxonomy" id="1798704"/>
    <lineage>
        <taxon>Bacteria</taxon>
        <taxon>Candidatus Magasanikiibacteriota</taxon>
    </lineage>
</organism>
<protein>
    <submittedName>
        <fullName evidence="2">Uncharacterized protein</fullName>
    </submittedName>
</protein>
<evidence type="ECO:0000313" key="2">
    <source>
        <dbReference type="EMBL" id="OGH88042.1"/>
    </source>
</evidence>
<comment type="caution">
    <text evidence="2">The sequence shown here is derived from an EMBL/GenBank/DDBJ whole genome shotgun (WGS) entry which is preliminary data.</text>
</comment>
<keyword evidence="1" id="KW-0812">Transmembrane</keyword>
<evidence type="ECO:0000313" key="3">
    <source>
        <dbReference type="Proteomes" id="UP000177907"/>
    </source>
</evidence>
<feature type="transmembrane region" description="Helical" evidence="1">
    <location>
        <begin position="56"/>
        <end position="77"/>
    </location>
</feature>
<evidence type="ECO:0000256" key="1">
    <source>
        <dbReference type="SAM" id="Phobius"/>
    </source>
</evidence>
<dbReference type="AlphaFoldDB" id="A0A1F6NVS0"/>
<feature type="transmembrane region" description="Helical" evidence="1">
    <location>
        <begin position="12"/>
        <end position="36"/>
    </location>
</feature>
<accession>A0A1F6NVS0</accession>
<proteinExistence type="predicted"/>
<sequence length="85" mass="9146">MHELSIKKYASLCLFGGEIAYTVCMVYGKFLSGAAAELHASLFALFPGFTGVNFGSWFFGALTVAVWSGVAGAYVAWMHNVSIKK</sequence>
<keyword evidence="1" id="KW-0472">Membrane</keyword>
<name>A0A1F6NVS0_9BACT</name>
<keyword evidence="1" id="KW-1133">Transmembrane helix</keyword>
<gene>
    <name evidence="2" type="ORF">A3J93_02620</name>
</gene>